<dbReference type="RefSeq" id="WP_377291709.1">
    <property type="nucleotide sequence ID" value="NZ_JBHSBM010000029.1"/>
</dbReference>
<sequence>MSADRHIAIVLDRSGSMAAARAATENGLRAFLTEQRTADGTATVSLYTFDDRFEAVYEDLPLPAVPGFHLHPRGATALLDAIGHTIARTRHRLSTLAEADRPGQVAVVILTDGVDNASTIYDTAQIRALITGLQAAPRPWTFVFLGAALDTFEVARGLGIDAATTLHYDTDRTETGVEEQRYSH</sequence>
<keyword evidence="2" id="KW-1185">Reference proteome</keyword>
<gene>
    <name evidence="1" type="ORF">ACFOWE_24545</name>
</gene>
<dbReference type="EMBL" id="JBHSBM010000029">
    <property type="protein sequence ID" value="MFC4061482.1"/>
    <property type="molecule type" value="Genomic_DNA"/>
</dbReference>
<dbReference type="SUPFAM" id="SSF53300">
    <property type="entry name" value="vWA-like"/>
    <property type="match status" value="1"/>
</dbReference>
<name>A0ABV8IEP3_9ACTN</name>
<dbReference type="Proteomes" id="UP001595850">
    <property type="component" value="Unassembled WGS sequence"/>
</dbReference>
<proteinExistence type="predicted"/>
<protein>
    <recommendedName>
        <fullName evidence="3">VWA domain-containing protein</fullName>
    </recommendedName>
</protein>
<dbReference type="Gene3D" id="3.40.50.410">
    <property type="entry name" value="von Willebrand factor, type A domain"/>
    <property type="match status" value="1"/>
</dbReference>
<reference evidence="2" key="1">
    <citation type="journal article" date="2019" name="Int. J. Syst. Evol. Microbiol.">
        <title>The Global Catalogue of Microorganisms (GCM) 10K type strain sequencing project: providing services to taxonomists for standard genome sequencing and annotation.</title>
        <authorList>
            <consortium name="The Broad Institute Genomics Platform"/>
            <consortium name="The Broad Institute Genome Sequencing Center for Infectious Disease"/>
            <person name="Wu L."/>
            <person name="Ma J."/>
        </authorList>
    </citation>
    <scope>NUCLEOTIDE SEQUENCE [LARGE SCALE GENOMIC DNA]</scope>
    <source>
        <strain evidence="2">TBRC 4489</strain>
    </source>
</reference>
<evidence type="ECO:0000313" key="2">
    <source>
        <dbReference type="Proteomes" id="UP001595850"/>
    </source>
</evidence>
<organism evidence="1 2">
    <name type="scientific">Planomonospora corallina</name>
    <dbReference type="NCBI Taxonomy" id="1806052"/>
    <lineage>
        <taxon>Bacteria</taxon>
        <taxon>Bacillati</taxon>
        <taxon>Actinomycetota</taxon>
        <taxon>Actinomycetes</taxon>
        <taxon>Streptosporangiales</taxon>
        <taxon>Streptosporangiaceae</taxon>
        <taxon>Planomonospora</taxon>
    </lineage>
</organism>
<evidence type="ECO:0008006" key="3">
    <source>
        <dbReference type="Google" id="ProtNLM"/>
    </source>
</evidence>
<comment type="caution">
    <text evidence="1">The sequence shown here is derived from an EMBL/GenBank/DDBJ whole genome shotgun (WGS) entry which is preliminary data.</text>
</comment>
<dbReference type="CDD" id="cd00198">
    <property type="entry name" value="vWFA"/>
    <property type="match status" value="1"/>
</dbReference>
<dbReference type="InterPro" id="IPR036465">
    <property type="entry name" value="vWFA_dom_sf"/>
</dbReference>
<evidence type="ECO:0000313" key="1">
    <source>
        <dbReference type="EMBL" id="MFC4061482.1"/>
    </source>
</evidence>
<accession>A0ABV8IEP3</accession>